<reference evidence="3 4" key="1">
    <citation type="journal article" date="2016" name="Mol. Biol. Evol.">
        <title>Comparative Genomics of Early-Diverging Mushroom-Forming Fungi Provides Insights into the Origins of Lignocellulose Decay Capabilities.</title>
        <authorList>
            <person name="Nagy L.G."/>
            <person name="Riley R."/>
            <person name="Tritt A."/>
            <person name="Adam C."/>
            <person name="Daum C."/>
            <person name="Floudas D."/>
            <person name="Sun H."/>
            <person name="Yadav J.S."/>
            <person name="Pangilinan J."/>
            <person name="Larsson K.H."/>
            <person name="Matsuura K."/>
            <person name="Barry K."/>
            <person name="Labutti K."/>
            <person name="Kuo R."/>
            <person name="Ohm R.A."/>
            <person name="Bhattacharya S.S."/>
            <person name="Shirouzu T."/>
            <person name="Yoshinaga Y."/>
            <person name="Martin F.M."/>
            <person name="Grigoriev I.V."/>
            <person name="Hibbett D.S."/>
        </authorList>
    </citation>
    <scope>NUCLEOTIDE SEQUENCE [LARGE SCALE GENOMIC DNA]</scope>
    <source>
        <strain evidence="3 4">93-53</strain>
    </source>
</reference>
<dbReference type="InterPro" id="IPR029061">
    <property type="entry name" value="THDP-binding"/>
</dbReference>
<dbReference type="Pfam" id="PF09364">
    <property type="entry name" value="XFP_N"/>
    <property type="match status" value="1"/>
</dbReference>
<dbReference type="Proteomes" id="UP000076871">
    <property type="component" value="Unassembled WGS sequence"/>
</dbReference>
<dbReference type="RefSeq" id="XP_040758564.1">
    <property type="nucleotide sequence ID" value="XM_040913415.1"/>
</dbReference>
<dbReference type="AlphaFoldDB" id="A0A165BDS4"/>
<dbReference type="EMBL" id="KV427676">
    <property type="protein sequence ID" value="KZT00824.1"/>
    <property type="molecule type" value="Genomic_DNA"/>
</dbReference>
<dbReference type="GO" id="GO:0005975">
    <property type="term" value="P:carbohydrate metabolic process"/>
    <property type="evidence" value="ECO:0007669"/>
    <property type="project" value="InterPro"/>
</dbReference>
<dbReference type="GO" id="GO:0016832">
    <property type="term" value="F:aldehyde-lyase activity"/>
    <property type="evidence" value="ECO:0007669"/>
    <property type="project" value="InterPro"/>
</dbReference>
<dbReference type="OrthoDB" id="2532903at2759"/>
<dbReference type="Gene3D" id="3.40.50.970">
    <property type="match status" value="1"/>
</dbReference>
<organism evidence="3 4">
    <name type="scientific">Laetiporus sulphureus 93-53</name>
    <dbReference type="NCBI Taxonomy" id="1314785"/>
    <lineage>
        <taxon>Eukaryota</taxon>
        <taxon>Fungi</taxon>
        <taxon>Dikarya</taxon>
        <taxon>Basidiomycota</taxon>
        <taxon>Agaricomycotina</taxon>
        <taxon>Agaricomycetes</taxon>
        <taxon>Polyporales</taxon>
        <taxon>Laetiporus</taxon>
    </lineage>
</organism>
<dbReference type="InterPro" id="IPR018970">
    <property type="entry name" value="Xul5P/Fru6P_PKetolase_N"/>
</dbReference>
<proteinExistence type="predicted"/>
<dbReference type="PANTHER" id="PTHR31273">
    <property type="entry name" value="PHOSPHOKETOLASE-RELATED"/>
    <property type="match status" value="1"/>
</dbReference>
<sequence length="298" mass="33098">MSPALSALTRESGYWDVAEANQVDHSRALPAELGSQTFTVLTNCPVDIQLSSAYVALSPLSRCPDGQISEHNPSPDPSQLPDSFLQYYLKLKVKGTLNADGLDSISQFRRAARYIAAAMIFFKDNVLCERDLAPDDINPRALGHWGTCPGLILVYAHLNRIIRSTNIDVLYVVAPGHATHETGLVSKNRHGIQRSRRLPQEHLGQSMIYVEQGWSGPKRLHGEVIEGSLTRKESQMRRPCPSSPRPRHRNPHSFLPYLSPDEVVSNKLDAVLGHSGRNVQWDVALVYKLSDNPEPVTV</sequence>
<dbReference type="GeneID" id="63830443"/>
<protein>
    <recommendedName>
        <fullName evidence="2">Xylulose 5-phosphate/Fructose 6-phosphate phosphoketolase N-terminal domain-containing protein</fullName>
    </recommendedName>
</protein>
<evidence type="ECO:0000259" key="2">
    <source>
        <dbReference type="Pfam" id="PF09364"/>
    </source>
</evidence>
<name>A0A165BDS4_9APHY</name>
<dbReference type="PANTHER" id="PTHR31273:SF1">
    <property type="entry name" value="PHOSPHOKETOLASE-RELATED"/>
    <property type="match status" value="1"/>
</dbReference>
<feature type="region of interest" description="Disordered" evidence="1">
    <location>
        <begin position="230"/>
        <end position="252"/>
    </location>
</feature>
<dbReference type="STRING" id="1314785.A0A165BDS4"/>
<feature type="domain" description="Xylulose 5-phosphate/Fructose 6-phosphate phosphoketolase N-terminal" evidence="2">
    <location>
        <begin position="100"/>
        <end position="180"/>
    </location>
</feature>
<dbReference type="InParanoid" id="A0A165BDS4"/>
<gene>
    <name evidence="3" type="ORF">LAESUDRAFT_764279</name>
</gene>
<accession>A0A165BDS4</accession>
<dbReference type="InterPro" id="IPR005593">
    <property type="entry name" value="Xul5P/Fru6P_PKetolase"/>
</dbReference>
<evidence type="ECO:0000313" key="4">
    <source>
        <dbReference type="Proteomes" id="UP000076871"/>
    </source>
</evidence>
<evidence type="ECO:0000256" key="1">
    <source>
        <dbReference type="SAM" id="MobiDB-lite"/>
    </source>
</evidence>
<keyword evidence="4" id="KW-1185">Reference proteome</keyword>
<evidence type="ECO:0000313" key="3">
    <source>
        <dbReference type="EMBL" id="KZT00824.1"/>
    </source>
</evidence>
<dbReference type="SUPFAM" id="SSF52518">
    <property type="entry name" value="Thiamin diphosphate-binding fold (THDP-binding)"/>
    <property type="match status" value="1"/>
</dbReference>